<name>Q2KYL3_BORA1</name>
<dbReference type="HOGENOM" id="CLU_1014377_0_0_4"/>
<proteinExistence type="predicted"/>
<dbReference type="STRING" id="360910.BAV0494"/>
<dbReference type="OrthoDB" id="4104638at2"/>
<gene>
    <name evidence="2" type="ordered locus">BAV0494</name>
</gene>
<reference evidence="2 3" key="1">
    <citation type="journal article" date="2006" name="J. Bacteriol.">
        <title>Comparison of the genome sequence of the poultry pathogen Bordetella avium with those of B. bronchiseptica, B. pertussis, and B. parapertussis reveals extensive diversity in surface structures associated with host interaction.</title>
        <authorList>
            <person name="Sebaihia M."/>
            <person name="Preston A."/>
            <person name="Maskell D.J."/>
            <person name="Kuzmiak H."/>
            <person name="Connell T.D."/>
            <person name="King N.D."/>
            <person name="Orndorff P.E."/>
            <person name="Miyamoto D.M."/>
            <person name="Thomson N.R."/>
            <person name="Harris D."/>
            <person name="Goble A."/>
            <person name="Lord A."/>
            <person name="Murphy L."/>
            <person name="Quail M.A."/>
            <person name="Rutter S."/>
            <person name="Squares R."/>
            <person name="Squares S."/>
            <person name="Woodward J."/>
            <person name="Parkhill J."/>
            <person name="Temple L.M."/>
        </authorList>
    </citation>
    <scope>NUCLEOTIDE SEQUENCE [LARGE SCALE GENOMIC DNA]</scope>
    <source>
        <strain evidence="2 3">197N</strain>
    </source>
</reference>
<dbReference type="Proteomes" id="UP000001977">
    <property type="component" value="Chromosome"/>
</dbReference>
<protein>
    <recommendedName>
        <fullName evidence="1">Methyltransferase FkbM domain-containing protein</fullName>
    </recommendedName>
</protein>
<dbReference type="Gene3D" id="3.40.50.150">
    <property type="entry name" value="Vaccinia Virus protein VP39"/>
    <property type="match status" value="1"/>
</dbReference>
<dbReference type="InterPro" id="IPR006342">
    <property type="entry name" value="FkbM_mtfrase"/>
</dbReference>
<dbReference type="SUPFAM" id="SSF53335">
    <property type="entry name" value="S-adenosyl-L-methionine-dependent methyltransferases"/>
    <property type="match status" value="1"/>
</dbReference>
<keyword evidence="3" id="KW-1185">Reference proteome</keyword>
<dbReference type="EMBL" id="AM167904">
    <property type="protein sequence ID" value="CAJ48099.1"/>
    <property type="molecule type" value="Genomic_DNA"/>
</dbReference>
<dbReference type="InterPro" id="IPR029063">
    <property type="entry name" value="SAM-dependent_MTases_sf"/>
</dbReference>
<evidence type="ECO:0000259" key="1">
    <source>
        <dbReference type="Pfam" id="PF05050"/>
    </source>
</evidence>
<accession>Q2KYL3</accession>
<dbReference type="NCBIfam" id="TIGR01444">
    <property type="entry name" value="fkbM_fam"/>
    <property type="match status" value="1"/>
</dbReference>
<dbReference type="RefSeq" id="WP_012416190.1">
    <property type="nucleotide sequence ID" value="NC_010645.1"/>
</dbReference>
<dbReference type="GeneID" id="92936328"/>
<dbReference type="AlphaFoldDB" id="Q2KYL3"/>
<sequence>MSFTARLSAAAKWPAWRARRTLWKINKRRYRPSFGPAYAPGLALRSMGTAYGGWTFVDDPQLRCAHIISCGLGTDASFDIKFATHYGASTLIVDPTPSAIRHFRAIEARLGEPAALPYPKKGNIPAEAYDLRAIRPGQLRLAPTALWVEAGNIRFYAPPDNGVSHSINNYGNHYRHDTPYIEVAAAPLDILMRDYGLSVPPLIKLDIEGAEIEVIHDMMEKGIFPQQILVEYDELARPSARNQARIQDAHHALLAHGYLLVHCDGHMNFTYWRN</sequence>
<dbReference type="eggNOG" id="ENOG503204M">
    <property type="taxonomic scope" value="Bacteria"/>
</dbReference>
<evidence type="ECO:0000313" key="3">
    <source>
        <dbReference type="Proteomes" id="UP000001977"/>
    </source>
</evidence>
<organism evidence="2 3">
    <name type="scientific">Bordetella avium (strain 197N)</name>
    <dbReference type="NCBI Taxonomy" id="360910"/>
    <lineage>
        <taxon>Bacteria</taxon>
        <taxon>Pseudomonadati</taxon>
        <taxon>Pseudomonadota</taxon>
        <taxon>Betaproteobacteria</taxon>
        <taxon>Burkholderiales</taxon>
        <taxon>Alcaligenaceae</taxon>
        <taxon>Bordetella</taxon>
    </lineage>
</organism>
<dbReference type="KEGG" id="bav:BAV0494"/>
<feature type="domain" description="Methyltransferase FkbM" evidence="1">
    <location>
        <begin position="151"/>
        <end position="234"/>
    </location>
</feature>
<dbReference type="Pfam" id="PF05050">
    <property type="entry name" value="Methyltransf_21"/>
    <property type="match status" value="1"/>
</dbReference>
<evidence type="ECO:0000313" key="2">
    <source>
        <dbReference type="EMBL" id="CAJ48099.1"/>
    </source>
</evidence>